<accession>A0ABN9Z8V9</accession>
<dbReference type="EMBL" id="OY882868">
    <property type="protein sequence ID" value="CAK6434776.1"/>
    <property type="molecule type" value="Genomic_DNA"/>
</dbReference>
<gene>
    <name evidence="2" type="ORF">MPIPNATIZW_LOCUS3082</name>
</gene>
<organism evidence="2 3">
    <name type="scientific">Pipistrellus nathusii</name>
    <name type="common">Nathusius' pipistrelle</name>
    <dbReference type="NCBI Taxonomy" id="59473"/>
    <lineage>
        <taxon>Eukaryota</taxon>
        <taxon>Metazoa</taxon>
        <taxon>Chordata</taxon>
        <taxon>Craniata</taxon>
        <taxon>Vertebrata</taxon>
        <taxon>Euteleostomi</taxon>
        <taxon>Mammalia</taxon>
        <taxon>Eutheria</taxon>
        <taxon>Laurasiatheria</taxon>
        <taxon>Chiroptera</taxon>
        <taxon>Yangochiroptera</taxon>
        <taxon>Vespertilionidae</taxon>
        <taxon>Pipistrellus</taxon>
    </lineage>
</organism>
<keyword evidence="3" id="KW-1185">Reference proteome</keyword>
<sequence>METCQSWQGCALSRFPSVSPWKLTNLGGDIVPSQGFHPCHHGNLRVSAGSQAGDISYQSLGSPREDSHEEETRHPQGSGSDPSRTGGRCAGGRTTGRRE</sequence>
<feature type="compositionally biased region" description="Gly residues" evidence="1">
    <location>
        <begin position="88"/>
        <end position="99"/>
    </location>
</feature>
<feature type="compositionally biased region" description="Basic and acidic residues" evidence="1">
    <location>
        <begin position="63"/>
        <end position="74"/>
    </location>
</feature>
<proteinExistence type="predicted"/>
<evidence type="ECO:0000313" key="2">
    <source>
        <dbReference type="EMBL" id="CAK6434776.1"/>
    </source>
</evidence>
<reference evidence="2" key="1">
    <citation type="submission" date="2023-12" db="EMBL/GenBank/DDBJ databases">
        <authorList>
            <person name="Brown T."/>
        </authorList>
    </citation>
    <scope>NUCLEOTIDE SEQUENCE</scope>
</reference>
<dbReference type="Proteomes" id="UP001314169">
    <property type="component" value="Chromosome 11"/>
</dbReference>
<evidence type="ECO:0000313" key="3">
    <source>
        <dbReference type="Proteomes" id="UP001314169"/>
    </source>
</evidence>
<evidence type="ECO:0000256" key="1">
    <source>
        <dbReference type="SAM" id="MobiDB-lite"/>
    </source>
</evidence>
<feature type="region of interest" description="Disordered" evidence="1">
    <location>
        <begin position="42"/>
        <end position="99"/>
    </location>
</feature>
<name>A0ABN9Z8V9_PIPNA</name>
<protein>
    <submittedName>
        <fullName evidence="2">Uncharacterized protein</fullName>
    </submittedName>
</protein>